<accession>A0ACC2TEL3</accession>
<evidence type="ECO:0000313" key="2">
    <source>
        <dbReference type="Proteomes" id="UP001165960"/>
    </source>
</evidence>
<gene>
    <name evidence="1" type="primary">PXYLP1_5</name>
    <name evidence="1" type="ORF">DSO57_1020133</name>
</gene>
<keyword evidence="2" id="KW-1185">Reference proteome</keyword>
<proteinExistence type="predicted"/>
<dbReference type="EMBL" id="QTSX02002933">
    <property type="protein sequence ID" value="KAJ9073103.1"/>
    <property type="molecule type" value="Genomic_DNA"/>
</dbReference>
<evidence type="ECO:0000313" key="1">
    <source>
        <dbReference type="EMBL" id="KAJ9073103.1"/>
    </source>
</evidence>
<protein>
    <submittedName>
        <fullName evidence="1">2-phosphoxylose phosphatase 1</fullName>
    </submittedName>
</protein>
<name>A0ACC2TEL3_9FUNG</name>
<dbReference type="Proteomes" id="UP001165960">
    <property type="component" value="Unassembled WGS sequence"/>
</dbReference>
<organism evidence="1 2">
    <name type="scientific">Entomophthora muscae</name>
    <dbReference type="NCBI Taxonomy" id="34485"/>
    <lineage>
        <taxon>Eukaryota</taxon>
        <taxon>Fungi</taxon>
        <taxon>Fungi incertae sedis</taxon>
        <taxon>Zoopagomycota</taxon>
        <taxon>Entomophthoromycotina</taxon>
        <taxon>Entomophthoromycetes</taxon>
        <taxon>Entomophthorales</taxon>
        <taxon>Entomophthoraceae</taxon>
        <taxon>Entomophthora</taxon>
    </lineage>
</organism>
<sequence length="368" mass="40538">MFDMQWKCAQAEVKDTRIKVHGIDPKETCALGQKCKPTNGTEGVSGTCGLEHLTTHGISQHRKLGAGLRSVYKKLIPSLYVRSTDTQRTYWSSVALLSGLQDSTAPTASIDMLPTSDDDLIPIETNCKKGKAILKALRNTSALKEPIAYIKKTLKDHNYILPSKPSVEYNAADSIRAHVCHGATPKPKDNKPLDPPTVDSFFKAMDKVIHALYFNSPSTPNHRIFMGPYLLNMKKDILNSISLDSSTTLIQSPKKPKALSIFSAHDITISSLLSALNINDSISPPYASNFIVELWAPTGYNSTSALMDYRLRFIYNGSPVQPSFCPSLDCPVSSFVGYLESSLQLYTGTETYLKSNVSPFKFEEECSA</sequence>
<comment type="caution">
    <text evidence="1">The sequence shown here is derived from an EMBL/GenBank/DDBJ whole genome shotgun (WGS) entry which is preliminary data.</text>
</comment>
<reference evidence="1" key="1">
    <citation type="submission" date="2022-04" db="EMBL/GenBank/DDBJ databases">
        <title>Genome of the entomopathogenic fungus Entomophthora muscae.</title>
        <authorList>
            <person name="Elya C."/>
            <person name="Lovett B.R."/>
            <person name="Lee E."/>
            <person name="Macias A.M."/>
            <person name="Hajek A.E."/>
            <person name="De Bivort B.L."/>
            <person name="Kasson M.T."/>
            <person name="De Fine Licht H.H."/>
            <person name="Stajich J.E."/>
        </authorList>
    </citation>
    <scope>NUCLEOTIDE SEQUENCE</scope>
    <source>
        <strain evidence="1">Berkeley</strain>
    </source>
</reference>